<evidence type="ECO:0000313" key="1">
    <source>
        <dbReference type="EMBL" id="KAK2961672.1"/>
    </source>
</evidence>
<dbReference type="Proteomes" id="UP001281761">
    <property type="component" value="Unassembled WGS sequence"/>
</dbReference>
<name>A0ABQ9YD56_9EUKA</name>
<protein>
    <submittedName>
        <fullName evidence="1">Uncharacterized protein</fullName>
    </submittedName>
</protein>
<organism evidence="1 2">
    <name type="scientific">Blattamonas nauphoetae</name>
    <dbReference type="NCBI Taxonomy" id="2049346"/>
    <lineage>
        <taxon>Eukaryota</taxon>
        <taxon>Metamonada</taxon>
        <taxon>Preaxostyla</taxon>
        <taxon>Oxymonadida</taxon>
        <taxon>Blattamonas</taxon>
    </lineage>
</organism>
<reference evidence="1 2" key="1">
    <citation type="journal article" date="2022" name="bioRxiv">
        <title>Genomics of Preaxostyla Flagellates Illuminates Evolutionary Transitions and the Path Towards Mitochondrial Loss.</title>
        <authorList>
            <person name="Novak L.V.F."/>
            <person name="Treitli S.C."/>
            <person name="Pyrih J."/>
            <person name="Halakuc P."/>
            <person name="Pipaliya S.V."/>
            <person name="Vacek V."/>
            <person name="Brzon O."/>
            <person name="Soukal P."/>
            <person name="Eme L."/>
            <person name="Dacks J.B."/>
            <person name="Karnkowska A."/>
            <person name="Elias M."/>
            <person name="Hampl V."/>
        </authorList>
    </citation>
    <scope>NUCLEOTIDE SEQUENCE [LARGE SCALE GENOMIC DNA]</scope>
    <source>
        <strain evidence="1">NAU3</strain>
        <tissue evidence="1">Gut</tissue>
    </source>
</reference>
<comment type="caution">
    <text evidence="1">The sequence shown here is derived from an EMBL/GenBank/DDBJ whole genome shotgun (WGS) entry which is preliminary data.</text>
</comment>
<sequence>MEEETDSLNTSTDAFSNCSQDSPSFFDLSQEPFLNFDLKSKLSFEDKSVIYSSLVALVKAEYPLNNALEDKAAQFLKSLEPKWRDEQFANRLVADLVPSSAGSRSSFVESILTLLSSPHSIMVAATLSFLQETTTGSSLTIRCRLVESDLISNVLATVQPHTLPISGNEEIFDDLIWIIRYCLQLALPPFVRKLGITAAVDTFNHLNMIFQKVVLPSSQCVSLLISNRYVLKGDLLDSFMSLLVRFIDIGPFHRPTLEFVLTSPIVMAFSSCLSFVEDDGDLWSILITIDQSLSDWKKEGAEVTQSGKRMIQEAHLVFLVEMGCYPHSRRSKAIHDLFEQAPCPVLLLMNQTEGGHPTHSILRRMLALDLPTAHDTDAIIPKFPSKLAPESSSRPDRL</sequence>
<proteinExistence type="predicted"/>
<keyword evidence="2" id="KW-1185">Reference proteome</keyword>
<dbReference type="EMBL" id="JARBJD010000015">
    <property type="protein sequence ID" value="KAK2961672.1"/>
    <property type="molecule type" value="Genomic_DNA"/>
</dbReference>
<accession>A0ABQ9YD56</accession>
<gene>
    <name evidence="1" type="ORF">BLNAU_3470</name>
</gene>
<evidence type="ECO:0000313" key="2">
    <source>
        <dbReference type="Proteomes" id="UP001281761"/>
    </source>
</evidence>